<organism evidence="2 3">
    <name type="scientific">Caldovatus sediminis</name>
    <dbReference type="NCBI Taxonomy" id="2041189"/>
    <lineage>
        <taxon>Bacteria</taxon>
        <taxon>Pseudomonadati</taxon>
        <taxon>Pseudomonadota</taxon>
        <taxon>Alphaproteobacteria</taxon>
        <taxon>Acetobacterales</taxon>
        <taxon>Roseomonadaceae</taxon>
        <taxon>Caldovatus</taxon>
    </lineage>
</organism>
<evidence type="ECO:0000313" key="3">
    <source>
        <dbReference type="Proteomes" id="UP000597507"/>
    </source>
</evidence>
<sequence length="109" mass="11476">MAPREQGDQALLDHGLLAEDDAADGLARPGEAGAERLHLGDQARRIGPRHPFSLRHFNHAGHAPYIALGVAGGDAPKGRGGDGFPAGPANHRARAREAYDSRARGESDE</sequence>
<feature type="compositionally biased region" description="Basic and acidic residues" evidence="1">
    <location>
        <begin position="33"/>
        <end position="44"/>
    </location>
</feature>
<protein>
    <submittedName>
        <fullName evidence="2">Uncharacterized protein</fullName>
    </submittedName>
</protein>
<feature type="region of interest" description="Disordered" evidence="1">
    <location>
        <begin position="74"/>
        <end position="109"/>
    </location>
</feature>
<accession>A0A8J2ZBQ3</accession>
<keyword evidence="3" id="KW-1185">Reference proteome</keyword>
<feature type="region of interest" description="Disordered" evidence="1">
    <location>
        <begin position="22"/>
        <end position="47"/>
    </location>
</feature>
<dbReference type="EMBL" id="BMKS01000006">
    <property type="protein sequence ID" value="GGG35330.1"/>
    <property type="molecule type" value="Genomic_DNA"/>
</dbReference>
<name>A0A8J2ZBQ3_9PROT</name>
<evidence type="ECO:0000256" key="1">
    <source>
        <dbReference type="SAM" id="MobiDB-lite"/>
    </source>
</evidence>
<gene>
    <name evidence="2" type="ORF">GCM10010964_24000</name>
</gene>
<dbReference type="AlphaFoldDB" id="A0A8J2ZBQ3"/>
<proteinExistence type="predicted"/>
<evidence type="ECO:0000313" key="2">
    <source>
        <dbReference type="EMBL" id="GGG35330.1"/>
    </source>
</evidence>
<reference evidence="2 3" key="1">
    <citation type="journal article" date="2014" name="Int. J. Syst. Evol. Microbiol.">
        <title>Complete genome sequence of Corynebacterium casei LMG S-19264T (=DSM 44701T), isolated from a smear-ripened cheese.</title>
        <authorList>
            <consortium name="US DOE Joint Genome Institute (JGI-PGF)"/>
            <person name="Walter F."/>
            <person name="Albersmeier A."/>
            <person name="Kalinowski J."/>
            <person name="Ruckert C."/>
        </authorList>
    </citation>
    <scope>NUCLEOTIDE SEQUENCE [LARGE SCALE GENOMIC DNA]</scope>
    <source>
        <strain evidence="2 3">CGMCC 1.16330</strain>
    </source>
</reference>
<comment type="caution">
    <text evidence="2">The sequence shown here is derived from an EMBL/GenBank/DDBJ whole genome shotgun (WGS) entry which is preliminary data.</text>
</comment>
<feature type="compositionally biased region" description="Basic and acidic residues" evidence="1">
    <location>
        <begin position="95"/>
        <end position="109"/>
    </location>
</feature>
<dbReference type="Proteomes" id="UP000597507">
    <property type="component" value="Unassembled WGS sequence"/>
</dbReference>